<dbReference type="AlphaFoldDB" id="A0A9P7E6Y8"/>
<dbReference type="RefSeq" id="XP_041191088.1">
    <property type="nucleotide sequence ID" value="XM_041329290.1"/>
</dbReference>
<evidence type="ECO:0000313" key="2">
    <source>
        <dbReference type="Proteomes" id="UP000807769"/>
    </source>
</evidence>
<comment type="caution">
    <text evidence="1">The sequence shown here is derived from an EMBL/GenBank/DDBJ whole genome shotgun (WGS) entry which is preliminary data.</text>
</comment>
<dbReference type="GeneID" id="64623307"/>
<evidence type="ECO:0000313" key="1">
    <source>
        <dbReference type="EMBL" id="KAG1813214.1"/>
    </source>
</evidence>
<accession>A0A9P7E6Y8</accession>
<feature type="non-terminal residue" evidence="1">
    <location>
        <position position="1"/>
    </location>
</feature>
<feature type="non-terminal residue" evidence="1">
    <location>
        <position position="59"/>
    </location>
</feature>
<reference evidence="1" key="1">
    <citation type="journal article" date="2020" name="New Phytol.">
        <title>Comparative genomics reveals dynamic genome evolution in host specialist ectomycorrhizal fungi.</title>
        <authorList>
            <person name="Lofgren L.A."/>
            <person name="Nguyen N.H."/>
            <person name="Vilgalys R."/>
            <person name="Ruytinx J."/>
            <person name="Liao H.L."/>
            <person name="Branco S."/>
            <person name="Kuo A."/>
            <person name="LaButti K."/>
            <person name="Lipzen A."/>
            <person name="Andreopoulos W."/>
            <person name="Pangilinan J."/>
            <person name="Riley R."/>
            <person name="Hundley H."/>
            <person name="Na H."/>
            <person name="Barry K."/>
            <person name="Grigoriev I.V."/>
            <person name="Stajich J.E."/>
            <person name="Kennedy P.G."/>
        </authorList>
    </citation>
    <scope>NUCLEOTIDE SEQUENCE</scope>
    <source>
        <strain evidence="1">MN1</strain>
    </source>
</reference>
<gene>
    <name evidence="1" type="ORF">BJ212DRAFT_1214876</name>
</gene>
<protein>
    <submittedName>
        <fullName evidence="1">Uncharacterized protein</fullName>
    </submittedName>
</protein>
<dbReference type="Proteomes" id="UP000807769">
    <property type="component" value="Unassembled WGS sequence"/>
</dbReference>
<keyword evidence="2" id="KW-1185">Reference proteome</keyword>
<sequence length="59" mass="6586">FRTVTLVSLYSTPDKQLLELSHQTVWSCTNQGEVGLHVVDVTDIQAIITVIPHWPTLPS</sequence>
<name>A0A9P7E6Y8_9AGAM</name>
<dbReference type="EMBL" id="JABBWG010000024">
    <property type="protein sequence ID" value="KAG1813214.1"/>
    <property type="molecule type" value="Genomic_DNA"/>
</dbReference>
<organism evidence="1 2">
    <name type="scientific">Suillus subaureus</name>
    <dbReference type="NCBI Taxonomy" id="48587"/>
    <lineage>
        <taxon>Eukaryota</taxon>
        <taxon>Fungi</taxon>
        <taxon>Dikarya</taxon>
        <taxon>Basidiomycota</taxon>
        <taxon>Agaricomycotina</taxon>
        <taxon>Agaricomycetes</taxon>
        <taxon>Agaricomycetidae</taxon>
        <taxon>Boletales</taxon>
        <taxon>Suillineae</taxon>
        <taxon>Suillaceae</taxon>
        <taxon>Suillus</taxon>
    </lineage>
</organism>
<proteinExistence type="predicted"/>
<dbReference type="OrthoDB" id="2669721at2759"/>